<evidence type="ECO:0000313" key="3">
    <source>
        <dbReference type="Proteomes" id="UP000177622"/>
    </source>
</evidence>
<feature type="transmembrane region" description="Helical" evidence="1">
    <location>
        <begin position="39"/>
        <end position="60"/>
    </location>
</feature>
<evidence type="ECO:0000313" key="2">
    <source>
        <dbReference type="EMBL" id="OGE52152.1"/>
    </source>
</evidence>
<dbReference type="STRING" id="1835702.A0A1F5LG22"/>
<keyword evidence="1" id="KW-0812">Transmembrane</keyword>
<sequence>MACIAPLVFFSALLGDKGSSSIHKMALMQMIKAKGGLEHLALGAFLSGLITICVLTEAIIMDSTLDIPFLDIPPAPLTPPTYFTSAILRRAISRKGGYYNLSPDAIELFEDIDFVANFLPEEPAAIDIRAKWVTKVEDLLLSTDYQDGRDNTDDFSIESDADAIMQACHTAALIFWYFFLDDAYVAPFRMAVLQCLVRKLQYALSRGSMDTWVRTAPEAHTWICLLGTAAASDMNDRIWFSLRHGQPVICIESKGASVFLQSWNMYNWANRRRKERMMAAEEEGIFSVEGEERGEEDEED</sequence>
<protein>
    <submittedName>
        <fullName evidence="2">Uncharacterized protein</fullName>
    </submittedName>
</protein>
<dbReference type="Proteomes" id="UP000177622">
    <property type="component" value="Unassembled WGS sequence"/>
</dbReference>
<gene>
    <name evidence="2" type="ORF">PENARI_c011G07998</name>
</gene>
<keyword evidence="1" id="KW-0472">Membrane</keyword>
<dbReference type="OrthoDB" id="4159781at2759"/>
<reference evidence="2 3" key="1">
    <citation type="journal article" date="2016" name="Sci. Rep.">
        <title>Penicillium arizonense, a new, genome sequenced fungal species, reveals a high chemical diversity in secreted metabolites.</title>
        <authorList>
            <person name="Grijseels S."/>
            <person name="Nielsen J.C."/>
            <person name="Randelovic M."/>
            <person name="Nielsen J."/>
            <person name="Nielsen K.F."/>
            <person name="Workman M."/>
            <person name="Frisvad J.C."/>
        </authorList>
    </citation>
    <scope>NUCLEOTIDE SEQUENCE [LARGE SCALE GENOMIC DNA]</scope>
    <source>
        <strain evidence="2 3">CBS 141311</strain>
    </source>
</reference>
<comment type="caution">
    <text evidence="2">The sequence shown here is derived from an EMBL/GenBank/DDBJ whole genome shotgun (WGS) entry which is preliminary data.</text>
</comment>
<dbReference type="EMBL" id="LXJU01000011">
    <property type="protein sequence ID" value="OGE52152.1"/>
    <property type="molecule type" value="Genomic_DNA"/>
</dbReference>
<name>A0A1F5LG22_PENAI</name>
<evidence type="ECO:0000256" key="1">
    <source>
        <dbReference type="SAM" id="Phobius"/>
    </source>
</evidence>
<dbReference type="RefSeq" id="XP_022487594.1">
    <property type="nucleotide sequence ID" value="XM_022632666.1"/>
</dbReference>
<dbReference type="GeneID" id="34577400"/>
<accession>A0A1F5LG22</accession>
<organism evidence="2 3">
    <name type="scientific">Penicillium arizonense</name>
    <dbReference type="NCBI Taxonomy" id="1835702"/>
    <lineage>
        <taxon>Eukaryota</taxon>
        <taxon>Fungi</taxon>
        <taxon>Dikarya</taxon>
        <taxon>Ascomycota</taxon>
        <taxon>Pezizomycotina</taxon>
        <taxon>Eurotiomycetes</taxon>
        <taxon>Eurotiomycetidae</taxon>
        <taxon>Eurotiales</taxon>
        <taxon>Aspergillaceae</taxon>
        <taxon>Penicillium</taxon>
    </lineage>
</organism>
<keyword evidence="3" id="KW-1185">Reference proteome</keyword>
<proteinExistence type="predicted"/>
<dbReference type="AlphaFoldDB" id="A0A1F5LG22"/>
<keyword evidence="1" id="KW-1133">Transmembrane helix</keyword>
<dbReference type="PANTHER" id="PTHR37540:SF5">
    <property type="entry name" value="TRANSCRIPTION FACTOR DOMAIN-CONTAINING PROTEIN"/>
    <property type="match status" value="1"/>
</dbReference>
<dbReference type="PANTHER" id="PTHR37540">
    <property type="entry name" value="TRANSCRIPTION FACTOR (ACR-2), PUTATIVE-RELATED-RELATED"/>
    <property type="match status" value="1"/>
</dbReference>